<keyword evidence="2" id="KW-1185">Reference proteome</keyword>
<dbReference type="Proteomes" id="UP000824469">
    <property type="component" value="Unassembled WGS sequence"/>
</dbReference>
<sequence length="74" mass="8303">VRRNLKLFKLANLKNILKKHFPIIRGNKPTQAISLLESLKIGKKATKGVDFQKRLLGVARLLAQMTEPIIEAGL</sequence>
<feature type="non-terminal residue" evidence="1">
    <location>
        <position position="1"/>
    </location>
</feature>
<dbReference type="EMBL" id="JAHRHJ020000005">
    <property type="protein sequence ID" value="KAH9314240.1"/>
    <property type="molecule type" value="Genomic_DNA"/>
</dbReference>
<evidence type="ECO:0000313" key="1">
    <source>
        <dbReference type="EMBL" id="KAH9314240.1"/>
    </source>
</evidence>
<feature type="non-terminal residue" evidence="1">
    <location>
        <position position="74"/>
    </location>
</feature>
<name>A0AA38LA96_TAXCH</name>
<dbReference type="AlphaFoldDB" id="A0AA38LA96"/>
<comment type="caution">
    <text evidence="1">The sequence shown here is derived from an EMBL/GenBank/DDBJ whole genome shotgun (WGS) entry which is preliminary data.</text>
</comment>
<reference evidence="1 2" key="1">
    <citation type="journal article" date="2021" name="Nat. Plants">
        <title>The Taxus genome provides insights into paclitaxel biosynthesis.</title>
        <authorList>
            <person name="Xiong X."/>
            <person name="Gou J."/>
            <person name="Liao Q."/>
            <person name="Li Y."/>
            <person name="Zhou Q."/>
            <person name="Bi G."/>
            <person name="Li C."/>
            <person name="Du R."/>
            <person name="Wang X."/>
            <person name="Sun T."/>
            <person name="Guo L."/>
            <person name="Liang H."/>
            <person name="Lu P."/>
            <person name="Wu Y."/>
            <person name="Zhang Z."/>
            <person name="Ro D.K."/>
            <person name="Shang Y."/>
            <person name="Huang S."/>
            <person name="Yan J."/>
        </authorList>
    </citation>
    <scope>NUCLEOTIDE SEQUENCE [LARGE SCALE GENOMIC DNA]</scope>
    <source>
        <strain evidence="1">Ta-2019</strain>
    </source>
</reference>
<organism evidence="1 2">
    <name type="scientific">Taxus chinensis</name>
    <name type="common">Chinese yew</name>
    <name type="synonym">Taxus wallichiana var. chinensis</name>
    <dbReference type="NCBI Taxonomy" id="29808"/>
    <lineage>
        <taxon>Eukaryota</taxon>
        <taxon>Viridiplantae</taxon>
        <taxon>Streptophyta</taxon>
        <taxon>Embryophyta</taxon>
        <taxon>Tracheophyta</taxon>
        <taxon>Spermatophyta</taxon>
        <taxon>Pinopsida</taxon>
        <taxon>Pinidae</taxon>
        <taxon>Conifers II</taxon>
        <taxon>Cupressales</taxon>
        <taxon>Taxaceae</taxon>
        <taxon>Taxus</taxon>
    </lineage>
</organism>
<evidence type="ECO:0000313" key="2">
    <source>
        <dbReference type="Proteomes" id="UP000824469"/>
    </source>
</evidence>
<protein>
    <submittedName>
        <fullName evidence="1">Uncharacterized protein</fullName>
    </submittedName>
</protein>
<dbReference type="PANTHER" id="PTHR34786:SF1">
    <property type="entry name" value="OS09G0504900 PROTEIN"/>
    <property type="match status" value="1"/>
</dbReference>
<dbReference type="PANTHER" id="PTHR34786">
    <property type="entry name" value="OS09G0504900 PROTEIN"/>
    <property type="match status" value="1"/>
</dbReference>
<proteinExistence type="predicted"/>
<accession>A0AA38LA96</accession>
<gene>
    <name evidence="1" type="ORF">KI387_022867</name>
</gene>
<dbReference type="OMA" id="QMTEPII"/>